<reference evidence="1" key="1">
    <citation type="submission" date="2022-07" db="EMBL/GenBank/DDBJ databases">
        <authorList>
            <person name="Macas J."/>
            <person name="Novak P."/>
            <person name="Neumann P."/>
        </authorList>
    </citation>
    <scope>NUCLEOTIDE SEQUENCE</scope>
</reference>
<sequence>MTIEELQKELNFDEEAVEDSEEVTEAQTFPVVGMVVTDRKIKLSGF</sequence>
<proteinExistence type="predicted"/>
<evidence type="ECO:0000313" key="1">
    <source>
        <dbReference type="EMBL" id="CAH9141204.1"/>
    </source>
</evidence>
<comment type="caution">
    <text evidence="1">The sequence shown here is derived from an EMBL/GenBank/DDBJ whole genome shotgun (WGS) entry which is preliminary data.</text>
</comment>
<dbReference type="EMBL" id="CAMAPF010001029">
    <property type="protein sequence ID" value="CAH9141204.1"/>
    <property type="molecule type" value="Genomic_DNA"/>
</dbReference>
<gene>
    <name evidence="1" type="ORF">CEPIT_LOCUS38948</name>
</gene>
<dbReference type="Proteomes" id="UP001152523">
    <property type="component" value="Unassembled WGS sequence"/>
</dbReference>
<protein>
    <submittedName>
        <fullName evidence="1">Uncharacterized protein</fullName>
    </submittedName>
</protein>
<keyword evidence="2" id="KW-1185">Reference proteome</keyword>
<name>A0AAV0G0B3_9ASTE</name>
<accession>A0AAV0G0B3</accession>
<dbReference type="AlphaFoldDB" id="A0AAV0G0B3"/>
<organism evidence="1 2">
    <name type="scientific">Cuscuta epithymum</name>
    <dbReference type="NCBI Taxonomy" id="186058"/>
    <lineage>
        <taxon>Eukaryota</taxon>
        <taxon>Viridiplantae</taxon>
        <taxon>Streptophyta</taxon>
        <taxon>Embryophyta</taxon>
        <taxon>Tracheophyta</taxon>
        <taxon>Spermatophyta</taxon>
        <taxon>Magnoliopsida</taxon>
        <taxon>eudicotyledons</taxon>
        <taxon>Gunneridae</taxon>
        <taxon>Pentapetalae</taxon>
        <taxon>asterids</taxon>
        <taxon>lamiids</taxon>
        <taxon>Solanales</taxon>
        <taxon>Convolvulaceae</taxon>
        <taxon>Cuscuteae</taxon>
        <taxon>Cuscuta</taxon>
        <taxon>Cuscuta subgen. Cuscuta</taxon>
    </lineage>
</organism>
<evidence type="ECO:0000313" key="2">
    <source>
        <dbReference type="Proteomes" id="UP001152523"/>
    </source>
</evidence>